<sequence length="361" mass="35980">MTSRTLGFAAIGTALATSVALLAPAAAHANGAPVPVASGLNSPRQLTFSPGGQLYVAEAGVGGDGACAEHPEFGESCVGPSGSIARVNGNGSVSRVVTGLPSVANEQDATGPSDIAFTGNSRFAVTIGLGAPPEFRDALGLAGAWLGHVLTGDLRSTTLRSEADLVAYETSENPDGTDLDSNPVGLARWGNTYVVADAGANAVVRTNDTTVATLPPVPAFAPAAPFPGFPADAVPTDVVRGPDGAWYVSQLVGYPFEKGSSSVWRVVPGSTPTKWATGLTNVTSLAFAGDGSLYAVEIAENGLLGGPIGRLAKVTKGGSSHATVAAGLFAPYGVAIRGSNAFVTTGSVLPGGGQVVRIALG</sequence>
<dbReference type="AlphaFoldDB" id="A0A8H9FRU1"/>
<organism evidence="2 3">
    <name type="scientific">Knoellia flava</name>
    <dbReference type="NCBI Taxonomy" id="913969"/>
    <lineage>
        <taxon>Bacteria</taxon>
        <taxon>Bacillati</taxon>
        <taxon>Actinomycetota</taxon>
        <taxon>Actinomycetes</taxon>
        <taxon>Micrococcales</taxon>
        <taxon>Intrasporangiaceae</taxon>
        <taxon>Knoellia</taxon>
    </lineage>
</organism>
<protein>
    <recommendedName>
        <fullName evidence="4">ScyD/ScyE family protein</fullName>
    </recommendedName>
</protein>
<proteinExistence type="predicted"/>
<evidence type="ECO:0000256" key="1">
    <source>
        <dbReference type="SAM" id="SignalP"/>
    </source>
</evidence>
<dbReference type="InterPro" id="IPR048031">
    <property type="entry name" value="ScyD/ScyE-like"/>
</dbReference>
<keyword evidence="1" id="KW-0732">Signal</keyword>
<comment type="caution">
    <text evidence="2">The sequence shown here is derived from an EMBL/GenBank/DDBJ whole genome shotgun (WGS) entry which is preliminary data.</text>
</comment>
<dbReference type="Proteomes" id="UP000628079">
    <property type="component" value="Unassembled WGS sequence"/>
</dbReference>
<dbReference type="Gene3D" id="2.120.10.30">
    <property type="entry name" value="TolB, C-terminal domain"/>
    <property type="match status" value="2"/>
</dbReference>
<evidence type="ECO:0000313" key="3">
    <source>
        <dbReference type="Proteomes" id="UP000628079"/>
    </source>
</evidence>
<reference evidence="2" key="2">
    <citation type="submission" date="2020-09" db="EMBL/GenBank/DDBJ databases">
        <authorList>
            <person name="Sun Q."/>
            <person name="Zhou Y."/>
        </authorList>
    </citation>
    <scope>NUCLEOTIDE SEQUENCE</scope>
    <source>
        <strain evidence="2">CGMCC 1.10749</strain>
    </source>
</reference>
<gene>
    <name evidence="2" type="ORF">GCM10011314_08880</name>
</gene>
<dbReference type="InterPro" id="IPR011042">
    <property type="entry name" value="6-blade_b-propeller_TolB-like"/>
</dbReference>
<dbReference type="EMBL" id="BMEA01000001">
    <property type="protein sequence ID" value="GGB71711.1"/>
    <property type="molecule type" value="Genomic_DNA"/>
</dbReference>
<feature type="chain" id="PRO_5034394391" description="ScyD/ScyE family protein" evidence="1">
    <location>
        <begin position="30"/>
        <end position="361"/>
    </location>
</feature>
<reference evidence="2" key="1">
    <citation type="journal article" date="2014" name="Int. J. Syst. Evol. Microbiol.">
        <title>Complete genome sequence of Corynebacterium casei LMG S-19264T (=DSM 44701T), isolated from a smear-ripened cheese.</title>
        <authorList>
            <consortium name="US DOE Joint Genome Institute (JGI-PGF)"/>
            <person name="Walter F."/>
            <person name="Albersmeier A."/>
            <person name="Kalinowski J."/>
            <person name="Ruckert C."/>
        </authorList>
    </citation>
    <scope>NUCLEOTIDE SEQUENCE</scope>
    <source>
        <strain evidence="2">CGMCC 1.10749</strain>
    </source>
</reference>
<evidence type="ECO:0000313" key="2">
    <source>
        <dbReference type="EMBL" id="GGB71711.1"/>
    </source>
</evidence>
<dbReference type="NCBIfam" id="NF033206">
    <property type="entry name" value="ScyE_fam"/>
    <property type="match status" value="1"/>
</dbReference>
<accession>A0A8H9FRU1</accession>
<evidence type="ECO:0008006" key="4">
    <source>
        <dbReference type="Google" id="ProtNLM"/>
    </source>
</evidence>
<name>A0A8H9FRU1_9MICO</name>
<dbReference type="RefSeq" id="WP_035950557.1">
    <property type="nucleotide sequence ID" value="NZ_BMEA01000001.1"/>
</dbReference>
<dbReference type="SUPFAM" id="SSF63829">
    <property type="entry name" value="Calcium-dependent phosphotriesterase"/>
    <property type="match status" value="1"/>
</dbReference>
<feature type="signal peptide" evidence="1">
    <location>
        <begin position="1"/>
        <end position="29"/>
    </location>
</feature>